<dbReference type="Pfam" id="PF12833">
    <property type="entry name" value="HTH_18"/>
    <property type="match status" value="1"/>
</dbReference>
<protein>
    <submittedName>
        <fullName evidence="3">AraC family transcriptional regulator</fullName>
    </submittedName>
</protein>
<dbReference type="InterPro" id="IPR003313">
    <property type="entry name" value="AraC-bd"/>
</dbReference>
<accession>A0ABS6D1T6</accession>
<evidence type="ECO:0000256" key="1">
    <source>
        <dbReference type="ARBA" id="ARBA00023125"/>
    </source>
</evidence>
<feature type="domain" description="HTH araC/xylS-type" evidence="2">
    <location>
        <begin position="185"/>
        <end position="286"/>
    </location>
</feature>
<dbReference type="PROSITE" id="PS01124">
    <property type="entry name" value="HTH_ARAC_FAMILY_2"/>
    <property type="match status" value="1"/>
</dbReference>
<gene>
    <name evidence="3" type="ORF">HGO97_004925</name>
</gene>
<dbReference type="Proteomes" id="UP000723714">
    <property type="component" value="Unassembled WGS sequence"/>
</dbReference>
<organism evidence="3 4">
    <name type="scientific">Faecalicatena faecalis</name>
    <dbReference type="NCBI Taxonomy" id="2726362"/>
    <lineage>
        <taxon>Bacteria</taxon>
        <taxon>Bacillati</taxon>
        <taxon>Bacillota</taxon>
        <taxon>Clostridia</taxon>
        <taxon>Lachnospirales</taxon>
        <taxon>Lachnospiraceae</taxon>
        <taxon>Faecalicatena</taxon>
    </lineage>
</organism>
<dbReference type="InterPro" id="IPR018060">
    <property type="entry name" value="HTH_AraC"/>
</dbReference>
<proteinExistence type="predicted"/>
<dbReference type="CDD" id="cd06986">
    <property type="entry name" value="cupin_MmsR-like_N"/>
    <property type="match status" value="1"/>
</dbReference>
<reference evidence="3 4" key="1">
    <citation type="submission" date="2021-06" db="EMBL/GenBank/DDBJ databases">
        <title>Faecalicatena sp. nov. isolated from porcine feces.</title>
        <authorList>
            <person name="Oh B.S."/>
            <person name="Lee J.H."/>
        </authorList>
    </citation>
    <scope>NUCLEOTIDE SEQUENCE [LARGE SCALE GENOMIC DNA]</scope>
    <source>
        <strain evidence="3 4">AGMB00832</strain>
    </source>
</reference>
<keyword evidence="4" id="KW-1185">Reference proteome</keyword>
<evidence type="ECO:0000313" key="4">
    <source>
        <dbReference type="Proteomes" id="UP000723714"/>
    </source>
</evidence>
<dbReference type="Pfam" id="PF02311">
    <property type="entry name" value="AraC_binding"/>
    <property type="match status" value="1"/>
</dbReference>
<dbReference type="PANTHER" id="PTHR43280:SF2">
    <property type="entry name" value="HTH-TYPE TRANSCRIPTIONAL REGULATOR EXSA"/>
    <property type="match status" value="1"/>
</dbReference>
<name>A0ABS6D1T6_9FIRM</name>
<evidence type="ECO:0000313" key="3">
    <source>
        <dbReference type="EMBL" id="MBU3875157.1"/>
    </source>
</evidence>
<comment type="caution">
    <text evidence="3">The sequence shown here is derived from an EMBL/GenBank/DDBJ whole genome shotgun (WGS) entry which is preliminary data.</text>
</comment>
<dbReference type="EMBL" id="JABACJ020000003">
    <property type="protein sequence ID" value="MBU3875157.1"/>
    <property type="molecule type" value="Genomic_DNA"/>
</dbReference>
<sequence>MCARFIYKKNNDFEFITNIGHQAKDLYLSCFGRCATPPEYRYGPAIRAYDLIHVILRGRGTLLLDQTEYNIQAGQAFFIPKGITADYFADAYDPWEYVWIGYDGSIVALFDRETGFSLDHPVQQVHVKSKVFEDMFNEILPFTTLSISDELYRTGWLYRMLSLFTNAGPPSLLKSTDASDKQSPERIIRTAENYIRRNYNSITVSELAASLQVARSHLFKVFKKHFGISPQQYIMEMRFKHALTLLADSRLPVKQIALDSGFGDSQNFSKQFKKHIGISPHIYRNTQKGEKLHE</sequence>
<evidence type="ECO:0000259" key="2">
    <source>
        <dbReference type="PROSITE" id="PS01124"/>
    </source>
</evidence>
<dbReference type="PANTHER" id="PTHR43280">
    <property type="entry name" value="ARAC-FAMILY TRANSCRIPTIONAL REGULATOR"/>
    <property type="match status" value="1"/>
</dbReference>
<dbReference type="RefSeq" id="WP_216239998.1">
    <property type="nucleotide sequence ID" value="NZ_JABACJ020000003.1"/>
</dbReference>
<dbReference type="SMART" id="SM00342">
    <property type="entry name" value="HTH_ARAC"/>
    <property type="match status" value="1"/>
</dbReference>
<keyword evidence="1" id="KW-0238">DNA-binding</keyword>